<comment type="caution">
    <text evidence="3">The sequence shown here is derived from an EMBL/GenBank/DDBJ whole genome shotgun (WGS) entry which is preliminary data.</text>
</comment>
<dbReference type="Proteomes" id="UP001151760">
    <property type="component" value="Unassembled WGS sequence"/>
</dbReference>
<feature type="region of interest" description="Disordered" evidence="2">
    <location>
        <begin position="268"/>
        <end position="290"/>
    </location>
</feature>
<feature type="coiled-coil region" evidence="1">
    <location>
        <begin position="470"/>
        <end position="497"/>
    </location>
</feature>
<evidence type="ECO:0000256" key="2">
    <source>
        <dbReference type="SAM" id="MobiDB-lite"/>
    </source>
</evidence>
<evidence type="ECO:0000313" key="3">
    <source>
        <dbReference type="EMBL" id="GJT40753.1"/>
    </source>
</evidence>
<feature type="compositionally biased region" description="Polar residues" evidence="2">
    <location>
        <begin position="163"/>
        <end position="182"/>
    </location>
</feature>
<accession>A0ABQ5DR28</accession>
<evidence type="ECO:0000256" key="1">
    <source>
        <dbReference type="SAM" id="Coils"/>
    </source>
</evidence>
<reference evidence="3" key="1">
    <citation type="journal article" date="2022" name="Int. J. Mol. Sci.">
        <title>Draft Genome of Tanacetum Coccineum: Genomic Comparison of Closely Related Tanacetum-Family Plants.</title>
        <authorList>
            <person name="Yamashiro T."/>
            <person name="Shiraishi A."/>
            <person name="Nakayama K."/>
            <person name="Satake H."/>
        </authorList>
    </citation>
    <scope>NUCLEOTIDE SEQUENCE</scope>
</reference>
<keyword evidence="4" id="KW-1185">Reference proteome</keyword>
<reference evidence="3" key="2">
    <citation type="submission" date="2022-01" db="EMBL/GenBank/DDBJ databases">
        <authorList>
            <person name="Yamashiro T."/>
            <person name="Shiraishi A."/>
            <person name="Satake H."/>
            <person name="Nakayama K."/>
        </authorList>
    </citation>
    <scope>NUCLEOTIDE SEQUENCE</scope>
</reference>
<dbReference type="EMBL" id="BQNB010015501">
    <property type="protein sequence ID" value="GJT40753.1"/>
    <property type="molecule type" value="Genomic_DNA"/>
</dbReference>
<sequence length="649" mass="72095">MDDGPSRLKRWKSKFFLIDRRAILDHLTRRHSHSYVSDDLPTDGYNRNDVKRLRVHLICLREMKEEVLVRSGLSFVWSNKECDLVFRRKDDNFEMSIYDFMTLPSWGDAKIVEETHHLFDPLLERVPSHTTALTAYDALIMLPTLNEVAAAQPDPHFARKSKGPSQVRVQSASATASEPSQPSKKRRLKKRASEFGSSAPELETHHLFDPLLERVPSHTTALTAYDALIMLPTLNEVAAAQPDPHLQAEGLNEANITDFCTELEDRMERDEGTSIRTDSVPTPPLGKRLGPPPSMVVASISGPPFVGTSTHASTSVADGFARKSGAEVMRRQMNPLDALVRSALSRDAEYDEIPKDDFDTATRSEEIELTLFLLAPGPYHMSYPYEDVCRKALDRTITPAELRRTESLLPLELSNRVNILSALLVSHGMKFNSRYTDLVASRVRLQEKLDQKTGYVKVLHSEVTSLDDKLDKVQRDSDALGQENKELRSQRDVASEEGYMDAVDELRTEVTQFISSGVEGLVRRLLSSDEFHAALAHVASIGINYGVERGLRMGSTDANFEAAARKVSNFHIGAKADFNKALVAFPTTLFPFLGKVVAAVGGSLSEMTQILPDKLARSATLVPIIPPIVNEASDQVPHDRASNDSASSI</sequence>
<organism evidence="3 4">
    <name type="scientific">Tanacetum coccineum</name>
    <dbReference type="NCBI Taxonomy" id="301880"/>
    <lineage>
        <taxon>Eukaryota</taxon>
        <taxon>Viridiplantae</taxon>
        <taxon>Streptophyta</taxon>
        <taxon>Embryophyta</taxon>
        <taxon>Tracheophyta</taxon>
        <taxon>Spermatophyta</taxon>
        <taxon>Magnoliopsida</taxon>
        <taxon>eudicotyledons</taxon>
        <taxon>Gunneridae</taxon>
        <taxon>Pentapetalae</taxon>
        <taxon>asterids</taxon>
        <taxon>campanulids</taxon>
        <taxon>Asterales</taxon>
        <taxon>Asteraceae</taxon>
        <taxon>Asteroideae</taxon>
        <taxon>Anthemideae</taxon>
        <taxon>Anthemidinae</taxon>
        <taxon>Tanacetum</taxon>
    </lineage>
</organism>
<protein>
    <submittedName>
        <fullName evidence="3">Uncharacterized protein</fullName>
    </submittedName>
</protein>
<proteinExistence type="predicted"/>
<name>A0ABQ5DR28_9ASTR</name>
<feature type="region of interest" description="Disordered" evidence="2">
    <location>
        <begin position="155"/>
        <end position="198"/>
    </location>
</feature>
<evidence type="ECO:0000313" key="4">
    <source>
        <dbReference type="Proteomes" id="UP001151760"/>
    </source>
</evidence>
<gene>
    <name evidence="3" type="ORF">Tco_0940618</name>
</gene>
<keyword evidence="1" id="KW-0175">Coiled coil</keyword>